<name>A0AAW4U4Y5_9FIRM</name>
<organism evidence="1 2">
    <name type="scientific">Megamonas funiformis</name>
    <dbReference type="NCBI Taxonomy" id="437897"/>
    <lineage>
        <taxon>Bacteria</taxon>
        <taxon>Bacillati</taxon>
        <taxon>Bacillota</taxon>
        <taxon>Negativicutes</taxon>
        <taxon>Selenomonadales</taxon>
        <taxon>Selenomonadaceae</taxon>
        <taxon>Megamonas</taxon>
    </lineage>
</organism>
<proteinExistence type="predicted"/>
<dbReference type="EMBL" id="JAJCGD010000024">
    <property type="protein sequence ID" value="MCB6828767.1"/>
    <property type="molecule type" value="Genomic_DNA"/>
</dbReference>
<protein>
    <submittedName>
        <fullName evidence="1">Uncharacterized protein</fullName>
    </submittedName>
</protein>
<evidence type="ECO:0000313" key="2">
    <source>
        <dbReference type="Proteomes" id="UP001198190"/>
    </source>
</evidence>
<reference evidence="1" key="1">
    <citation type="submission" date="2021-10" db="EMBL/GenBank/DDBJ databases">
        <title>Collection of gut derived symbiotic bacterial strains cultured from healthy donors.</title>
        <authorList>
            <person name="Lin H."/>
            <person name="Littmann E."/>
            <person name="Claire K."/>
            <person name="Pamer E."/>
        </authorList>
    </citation>
    <scope>NUCLEOTIDE SEQUENCE</scope>
    <source>
        <strain evidence="1">MSK.7.16</strain>
    </source>
</reference>
<dbReference type="RefSeq" id="WP_227153083.1">
    <property type="nucleotide sequence ID" value="NZ_JAJCGD010000024.1"/>
</dbReference>
<comment type="caution">
    <text evidence="1">The sequence shown here is derived from an EMBL/GenBank/DDBJ whole genome shotgun (WGS) entry which is preliminary data.</text>
</comment>
<dbReference type="AlphaFoldDB" id="A0AAW4U4Y5"/>
<accession>A0AAW4U4Y5</accession>
<dbReference type="Proteomes" id="UP001198190">
    <property type="component" value="Unassembled WGS sequence"/>
</dbReference>
<sequence length="647" mass="76823">METRIKYYPPNDLCHYNYIKNISNFISNTFDKEKTYSDINDIMELYNVIKYIDDKSIPFSSDIKNSLSDFKQIANKKIAMFFNKILTNDNFHENYSKLDVVYHNDFWEILDITPYINSSNTNAISTLILSNDNLFSKILSKPNLVKKFDKVLTKKMLENPNLSTSILLDKFEYNKPNIFIPTSLSEENKQTIINNYIKNACSPELLYLIINFNSNKKTLDIPPTIKLKAKKKIEEIEKDFSHEYKNLFGVSTIIEIKNQQEPVKYTHPSDNHYIFSYSEEFLKKDLNPISILNNFIYLFNFIDLNDRCSLVTHPKQPSIDRIISRFSPNAYINDSLFNINDSISLNTLHLYYNFLLHYNIRLENIIEYFFNTYIKNTFSIDGFQIDMPSANSTMLEKCSSIMPAIEGILKQFQSFIEYNIINSELLDFDSKQLRYATIPSFLKKKYIYVHNSIMNDILNYLCSEQTTLNHKKNSNKLHKNLFEFLFNEDVFYYDFEDFNLPMIDYLIKYDILSLNQSTQQITFNAIKLAILKDLYYNEYISYWYLSTKEKHIIDEFINKGFLCSKSTLLSKPESDYFNFYLNNVKFNNGFKLRNKYAHKQPFSNDKQIHYVNYFRFLRLAIIITLKIHDELITYTDYYTEPTNHKSK</sequence>
<gene>
    <name evidence="1" type="ORF">LIY65_08695</name>
</gene>
<evidence type="ECO:0000313" key="1">
    <source>
        <dbReference type="EMBL" id="MCB6828767.1"/>
    </source>
</evidence>